<feature type="transmembrane region" description="Helical" evidence="2">
    <location>
        <begin position="12"/>
        <end position="29"/>
    </location>
</feature>
<feature type="compositionally biased region" description="Basic residues" evidence="1">
    <location>
        <begin position="92"/>
        <end position="101"/>
    </location>
</feature>
<accession>A0A0W8IMS3</accession>
<feature type="compositionally biased region" description="Low complexity" evidence="1">
    <location>
        <begin position="69"/>
        <end position="91"/>
    </location>
</feature>
<evidence type="ECO:0000313" key="3">
    <source>
        <dbReference type="EMBL" id="KUG61415.1"/>
    </source>
</evidence>
<dbReference type="AlphaFoldDB" id="A0A0W8IMS3"/>
<name>A0A0W8IMS3_KOCRO</name>
<feature type="transmembrane region" description="Helical" evidence="2">
    <location>
        <begin position="35"/>
        <end position="55"/>
    </location>
</feature>
<gene>
    <name evidence="3" type="ORF">AVL61_00325</name>
</gene>
<protein>
    <submittedName>
        <fullName evidence="3">Uncharacterized protein</fullName>
    </submittedName>
</protein>
<organism evidence="3 4">
    <name type="scientific">Kocuria rosea subsp. polaris</name>
    <dbReference type="NCBI Taxonomy" id="136273"/>
    <lineage>
        <taxon>Bacteria</taxon>
        <taxon>Bacillati</taxon>
        <taxon>Actinomycetota</taxon>
        <taxon>Actinomycetes</taxon>
        <taxon>Micrococcales</taxon>
        <taxon>Micrococcaceae</taxon>
        <taxon>Kocuria</taxon>
    </lineage>
</organism>
<dbReference type="EMBL" id="LQBK01000004">
    <property type="protein sequence ID" value="KUG61415.1"/>
    <property type="molecule type" value="Genomic_DNA"/>
</dbReference>
<feature type="region of interest" description="Disordered" evidence="1">
    <location>
        <begin position="276"/>
        <end position="297"/>
    </location>
</feature>
<evidence type="ECO:0000256" key="1">
    <source>
        <dbReference type="SAM" id="MobiDB-lite"/>
    </source>
</evidence>
<proteinExistence type="predicted"/>
<comment type="caution">
    <text evidence="3">The sequence shown here is derived from an EMBL/GenBank/DDBJ whole genome shotgun (WGS) entry which is preliminary data.</text>
</comment>
<dbReference type="OrthoDB" id="4883615at2"/>
<evidence type="ECO:0000313" key="4">
    <source>
        <dbReference type="Proteomes" id="UP000053512"/>
    </source>
</evidence>
<keyword evidence="2" id="KW-0472">Membrane</keyword>
<keyword evidence="2" id="KW-1133">Transmembrane helix</keyword>
<sequence>MQNTENKDVSGITLLVAGAVVLSVVSFVLVNLGTILLLLAAAALWLLGVLLRALARSLAERARAWLRGTPRSPARSGAGPGARPAGRTAARNPRKSPRRSSGKSVAKTAEQARRSAVEDMRTAWIRWQLGTLPPQQRRGDASFVAARLAEVPHADWDATRLRRHGQALWCVRDASARTPLHGELEARLDRVAAMISELTDEEFDTHRGQTDEQYLYHPDRAVRAAYLAGGSQAVETIMGTITAVRAQVREDAAARAAADCLARERNAALRALRETRRPARPRDAHAAWEAQAEQIGR</sequence>
<dbReference type="Proteomes" id="UP000053512">
    <property type="component" value="Unassembled WGS sequence"/>
</dbReference>
<feature type="region of interest" description="Disordered" evidence="1">
    <location>
        <begin position="69"/>
        <end position="112"/>
    </location>
</feature>
<evidence type="ECO:0000256" key="2">
    <source>
        <dbReference type="SAM" id="Phobius"/>
    </source>
</evidence>
<feature type="compositionally biased region" description="Basic and acidic residues" evidence="1">
    <location>
        <begin position="276"/>
        <end position="286"/>
    </location>
</feature>
<reference evidence="4" key="1">
    <citation type="submission" date="2015-12" db="EMBL/GenBank/DDBJ databases">
        <authorList>
            <person name="Nair G.R."/>
            <person name="Kaur G."/>
            <person name="Mayilraj S."/>
        </authorList>
    </citation>
    <scope>NUCLEOTIDE SEQUENCE [LARGE SCALE GENOMIC DNA]</scope>
    <source>
        <strain evidence="4">CD08_4</strain>
    </source>
</reference>
<dbReference type="RefSeq" id="WP_058872831.1">
    <property type="nucleotide sequence ID" value="NZ_LQBK01000004.1"/>
</dbReference>
<keyword evidence="2" id="KW-0812">Transmembrane</keyword>